<name>A0ABY4MJB5_9ACTN</name>
<proteinExistence type="predicted"/>
<sequence length="420" mass="44587">MRPRSLRWRSVLFLAAVCCLVAGLLGVLVHVIVTGQTVKQARTQALTRLEAATRAYTNGAPLPAHASLDPPALPTQLRALAHRGERGTALGTFAQAPTMWAAIPARGGKALAARYDYTAGAATIRGLDQAIGLSAALAIATTVGVGAFASSRVTRRLHHTADVARRISAGDLDARVADPRTDNGAGRCLDEIAAVSAALDAMATTLQGKLHSEQRFTADVAHELRTPLAGLHVAAGLLPPGRPTEMVTERIQSLNQLTEDLLEISRLDSQTEQAELDFHQIADIAERAVRASGTPTEVRILRGAWVETDRRRLERVLGNLIINAHRHGTPPVTLTVDGPVLTVRDHGAGYPDYLLESGPRRFHTSRRGKGHGLGLTIATGQARLINAELHFANAPDGGALTTLTLPTPTDTPQPPPEPGT</sequence>
<gene>
    <name evidence="13" type="ORF">K9S39_23450</name>
</gene>
<dbReference type="Gene3D" id="6.10.340.10">
    <property type="match status" value="1"/>
</dbReference>
<keyword evidence="9" id="KW-0902">Two-component regulatory system</keyword>
<evidence type="ECO:0000256" key="1">
    <source>
        <dbReference type="ARBA" id="ARBA00000085"/>
    </source>
</evidence>
<feature type="compositionally biased region" description="Pro residues" evidence="10">
    <location>
        <begin position="409"/>
        <end position="420"/>
    </location>
</feature>
<dbReference type="InterPro" id="IPR050428">
    <property type="entry name" value="TCS_sensor_his_kinase"/>
</dbReference>
<keyword evidence="14" id="KW-1185">Reference proteome</keyword>
<dbReference type="EMBL" id="CP086322">
    <property type="protein sequence ID" value="UQA97894.1"/>
    <property type="molecule type" value="Genomic_DNA"/>
</dbReference>
<protein>
    <recommendedName>
        <fullName evidence="3">histidine kinase</fullName>
        <ecNumber evidence="3">2.7.13.3</ecNumber>
    </recommendedName>
</protein>
<keyword evidence="5" id="KW-0808">Transferase</keyword>
<evidence type="ECO:0000256" key="10">
    <source>
        <dbReference type="SAM" id="MobiDB-lite"/>
    </source>
</evidence>
<keyword evidence="7 13" id="KW-0418">Kinase</keyword>
<evidence type="ECO:0000313" key="13">
    <source>
        <dbReference type="EMBL" id="UQA97894.1"/>
    </source>
</evidence>
<dbReference type="InterPro" id="IPR005467">
    <property type="entry name" value="His_kinase_dom"/>
</dbReference>
<comment type="catalytic activity">
    <reaction evidence="1">
        <text>ATP + protein L-histidine = ADP + protein N-phospho-L-histidine.</text>
        <dbReference type="EC" id="2.7.13.3"/>
    </reaction>
</comment>
<dbReference type="PROSITE" id="PS50109">
    <property type="entry name" value="HIS_KIN"/>
    <property type="match status" value="1"/>
</dbReference>
<dbReference type="Proteomes" id="UP000830115">
    <property type="component" value="Chromosome"/>
</dbReference>
<evidence type="ECO:0000256" key="2">
    <source>
        <dbReference type="ARBA" id="ARBA00004236"/>
    </source>
</evidence>
<dbReference type="SMART" id="SM00387">
    <property type="entry name" value="HATPase_c"/>
    <property type="match status" value="1"/>
</dbReference>
<dbReference type="SUPFAM" id="SSF55874">
    <property type="entry name" value="ATPase domain of HSP90 chaperone/DNA topoisomerase II/histidine kinase"/>
    <property type="match status" value="1"/>
</dbReference>
<dbReference type="CDD" id="cd06225">
    <property type="entry name" value="HAMP"/>
    <property type="match status" value="1"/>
</dbReference>
<keyword evidence="6" id="KW-0812">Transmembrane</keyword>
<dbReference type="SMART" id="SM00388">
    <property type="entry name" value="HisKA"/>
    <property type="match status" value="1"/>
</dbReference>
<evidence type="ECO:0000259" key="11">
    <source>
        <dbReference type="PROSITE" id="PS50109"/>
    </source>
</evidence>
<dbReference type="Pfam" id="PF00672">
    <property type="entry name" value="HAMP"/>
    <property type="match status" value="1"/>
</dbReference>
<dbReference type="CDD" id="cd00082">
    <property type="entry name" value="HisKA"/>
    <property type="match status" value="1"/>
</dbReference>
<dbReference type="Pfam" id="PF00512">
    <property type="entry name" value="HisKA"/>
    <property type="match status" value="1"/>
</dbReference>
<feature type="domain" description="Histidine kinase" evidence="11">
    <location>
        <begin position="219"/>
        <end position="409"/>
    </location>
</feature>
<feature type="region of interest" description="Disordered" evidence="10">
    <location>
        <begin position="399"/>
        <end position="420"/>
    </location>
</feature>
<evidence type="ECO:0000256" key="4">
    <source>
        <dbReference type="ARBA" id="ARBA00022553"/>
    </source>
</evidence>
<dbReference type="InterPro" id="IPR036097">
    <property type="entry name" value="HisK_dim/P_sf"/>
</dbReference>
<evidence type="ECO:0000256" key="5">
    <source>
        <dbReference type="ARBA" id="ARBA00022679"/>
    </source>
</evidence>
<dbReference type="Gene3D" id="3.30.565.10">
    <property type="entry name" value="Histidine kinase-like ATPase, C-terminal domain"/>
    <property type="match status" value="1"/>
</dbReference>
<dbReference type="SUPFAM" id="SSF47384">
    <property type="entry name" value="Homodimeric domain of signal transducing histidine kinase"/>
    <property type="match status" value="1"/>
</dbReference>
<dbReference type="InterPro" id="IPR003661">
    <property type="entry name" value="HisK_dim/P_dom"/>
</dbReference>
<reference evidence="13" key="1">
    <citation type="submission" date="2021-10" db="EMBL/GenBank/DDBJ databases">
        <title>Streptomyces nigrumlapis sp.nov.,an antimicrobial producing actinobacterium isolated from Black Gobi rocks.</title>
        <authorList>
            <person name="Wen Y."/>
            <person name="Zhang W."/>
            <person name="Liu X.G."/>
        </authorList>
    </citation>
    <scope>NUCLEOTIDE SEQUENCE</scope>
    <source>
        <strain evidence="13">ST13-2-2</strain>
    </source>
</reference>
<dbReference type="PANTHER" id="PTHR45436:SF5">
    <property type="entry name" value="SENSOR HISTIDINE KINASE TRCS"/>
    <property type="match status" value="1"/>
</dbReference>
<dbReference type="InterPro" id="IPR003594">
    <property type="entry name" value="HATPase_dom"/>
</dbReference>
<dbReference type="PROSITE" id="PS50885">
    <property type="entry name" value="HAMP"/>
    <property type="match status" value="1"/>
</dbReference>
<evidence type="ECO:0000256" key="3">
    <source>
        <dbReference type="ARBA" id="ARBA00012438"/>
    </source>
</evidence>
<evidence type="ECO:0000259" key="12">
    <source>
        <dbReference type="PROSITE" id="PS50885"/>
    </source>
</evidence>
<dbReference type="Pfam" id="PF02518">
    <property type="entry name" value="HATPase_c"/>
    <property type="match status" value="1"/>
</dbReference>
<dbReference type="InterPro" id="IPR003660">
    <property type="entry name" value="HAMP_dom"/>
</dbReference>
<organism evidence="13 14">
    <name type="scientific">Streptomyces halobius</name>
    <dbReference type="NCBI Taxonomy" id="2879846"/>
    <lineage>
        <taxon>Bacteria</taxon>
        <taxon>Bacillati</taxon>
        <taxon>Actinomycetota</taxon>
        <taxon>Actinomycetes</taxon>
        <taxon>Kitasatosporales</taxon>
        <taxon>Streptomycetaceae</taxon>
        <taxon>Streptomyces</taxon>
    </lineage>
</organism>
<dbReference type="PANTHER" id="PTHR45436">
    <property type="entry name" value="SENSOR HISTIDINE KINASE YKOH"/>
    <property type="match status" value="1"/>
</dbReference>
<evidence type="ECO:0000256" key="9">
    <source>
        <dbReference type="ARBA" id="ARBA00023012"/>
    </source>
</evidence>
<accession>A0ABY4MJB5</accession>
<evidence type="ECO:0000256" key="6">
    <source>
        <dbReference type="ARBA" id="ARBA00022692"/>
    </source>
</evidence>
<keyword evidence="8" id="KW-1133">Transmembrane helix</keyword>
<keyword evidence="8" id="KW-0472">Membrane</keyword>
<dbReference type="EC" id="2.7.13.3" evidence="3"/>
<evidence type="ECO:0000256" key="7">
    <source>
        <dbReference type="ARBA" id="ARBA00022777"/>
    </source>
</evidence>
<evidence type="ECO:0000256" key="8">
    <source>
        <dbReference type="ARBA" id="ARBA00022989"/>
    </source>
</evidence>
<dbReference type="GO" id="GO:0016301">
    <property type="term" value="F:kinase activity"/>
    <property type="evidence" value="ECO:0007669"/>
    <property type="project" value="UniProtKB-KW"/>
</dbReference>
<dbReference type="Gene3D" id="1.10.287.130">
    <property type="match status" value="1"/>
</dbReference>
<keyword evidence="4" id="KW-0597">Phosphoprotein</keyword>
<feature type="domain" description="HAMP" evidence="12">
    <location>
        <begin position="151"/>
        <end position="211"/>
    </location>
</feature>
<comment type="subcellular location">
    <subcellularLocation>
        <location evidence="2">Cell membrane</location>
    </subcellularLocation>
</comment>
<dbReference type="InterPro" id="IPR036890">
    <property type="entry name" value="HATPase_C_sf"/>
</dbReference>
<dbReference type="SMART" id="SM00304">
    <property type="entry name" value="HAMP"/>
    <property type="match status" value="1"/>
</dbReference>
<evidence type="ECO:0000313" key="14">
    <source>
        <dbReference type="Proteomes" id="UP000830115"/>
    </source>
</evidence>